<dbReference type="SMART" id="SM00318">
    <property type="entry name" value="SNc"/>
    <property type="match status" value="1"/>
</dbReference>
<gene>
    <name evidence="7" type="ORF">FZC85_02420</name>
</gene>
<feature type="region of interest" description="Disordered" evidence="4">
    <location>
        <begin position="73"/>
        <end position="130"/>
    </location>
</feature>
<evidence type="ECO:0000256" key="4">
    <source>
        <dbReference type="SAM" id="MobiDB-lite"/>
    </source>
</evidence>
<sequence>MKESRRVLAAIAIIVTLFMVMITPVAWVGLLIVVFGLYQNTQKRKGKRAFTGWLITVGILGIILGGCAAPSEEVDQETTAQQAEKEADQQAKAEEEKKAAEEKKAKEEEEKRLAEEKEAEEKAEAEKEQQELADTFGLEEMLVSRVVDGDTVELKDGRKVRFIGVNTPESTTRTEEYGKEASNYTTEKLEGKTVWLQKDVSETDRYNRTLRLIWLEIPKDDMDEEEIRTKMFNADLVLNGYAEPSTYNPDVKYSEYFVKFAREARENGTGLWAYGENGTTKGDLDPKEEMKTTTAATPKSSSSATTEEPAAAQEQEYYQNCTELRKVYPDGVSADHPAYARKHDRDKDDWACER</sequence>
<reference evidence="7 8" key="1">
    <citation type="submission" date="2019-08" db="EMBL/GenBank/DDBJ databases">
        <title>Bacillus genomes from the desert of Cuatro Cienegas, Coahuila.</title>
        <authorList>
            <person name="Olmedo-Alvarez G."/>
        </authorList>
    </citation>
    <scope>NUCLEOTIDE SEQUENCE [LARGE SCALE GENOMIC DNA]</scope>
    <source>
        <strain evidence="7 8">CH87b_3T</strain>
    </source>
</reference>
<feature type="domain" description="TNase-like" evidence="6">
    <location>
        <begin position="137"/>
        <end position="274"/>
    </location>
</feature>
<dbReference type="GO" id="GO:0016787">
    <property type="term" value="F:hydrolase activity"/>
    <property type="evidence" value="ECO:0007669"/>
    <property type="project" value="UniProtKB-KW"/>
</dbReference>
<dbReference type="SMART" id="SM00894">
    <property type="entry name" value="Excalibur"/>
    <property type="match status" value="1"/>
</dbReference>
<keyword evidence="5" id="KW-0472">Membrane</keyword>
<dbReference type="Pfam" id="PF05901">
    <property type="entry name" value="Excalibur"/>
    <property type="match status" value="1"/>
</dbReference>
<dbReference type="InterPro" id="IPR016071">
    <property type="entry name" value="Staphylococal_nuclease_OB-fold"/>
</dbReference>
<keyword evidence="5" id="KW-1133">Transmembrane helix</keyword>
<dbReference type="InterPro" id="IPR035437">
    <property type="entry name" value="SNase_OB-fold_sf"/>
</dbReference>
<dbReference type="RefSeq" id="WP_148967615.1">
    <property type="nucleotide sequence ID" value="NZ_JBNIKW010000001.1"/>
</dbReference>
<dbReference type="SUPFAM" id="SSF50199">
    <property type="entry name" value="Staphylococcal nuclease"/>
    <property type="match status" value="1"/>
</dbReference>
<dbReference type="EMBL" id="VTEZ01000001">
    <property type="protein sequence ID" value="TYS88315.1"/>
    <property type="molecule type" value="Genomic_DNA"/>
</dbReference>
<dbReference type="PANTHER" id="PTHR12302">
    <property type="entry name" value="EBNA2 BINDING PROTEIN P100"/>
    <property type="match status" value="1"/>
</dbReference>
<dbReference type="Gene3D" id="2.40.50.90">
    <property type="match status" value="1"/>
</dbReference>
<dbReference type="PROSITE" id="PS50830">
    <property type="entry name" value="TNASE_3"/>
    <property type="match status" value="1"/>
</dbReference>
<dbReference type="AlphaFoldDB" id="A0A5D4UL84"/>
<dbReference type="OrthoDB" id="4376109at2"/>
<evidence type="ECO:0000259" key="6">
    <source>
        <dbReference type="PROSITE" id="PS50830"/>
    </source>
</evidence>
<feature type="compositionally biased region" description="Basic and acidic residues" evidence="4">
    <location>
        <begin position="83"/>
        <end position="130"/>
    </location>
</feature>
<evidence type="ECO:0000256" key="5">
    <source>
        <dbReference type="SAM" id="Phobius"/>
    </source>
</evidence>
<organism evidence="7 8">
    <name type="scientific">Rossellomorea aquimaris</name>
    <dbReference type="NCBI Taxonomy" id="189382"/>
    <lineage>
        <taxon>Bacteria</taxon>
        <taxon>Bacillati</taxon>
        <taxon>Bacillota</taxon>
        <taxon>Bacilli</taxon>
        <taxon>Bacillales</taxon>
        <taxon>Bacillaceae</taxon>
        <taxon>Rossellomorea</taxon>
    </lineage>
</organism>
<evidence type="ECO:0000313" key="7">
    <source>
        <dbReference type="EMBL" id="TYS88315.1"/>
    </source>
</evidence>
<evidence type="ECO:0000256" key="3">
    <source>
        <dbReference type="ARBA" id="ARBA00022801"/>
    </source>
</evidence>
<keyword evidence="5" id="KW-0812">Transmembrane</keyword>
<feature type="transmembrane region" description="Helical" evidence="5">
    <location>
        <begin position="6"/>
        <end position="38"/>
    </location>
</feature>
<evidence type="ECO:0000313" key="8">
    <source>
        <dbReference type="Proteomes" id="UP000324269"/>
    </source>
</evidence>
<dbReference type="Proteomes" id="UP000324269">
    <property type="component" value="Unassembled WGS sequence"/>
</dbReference>
<protein>
    <submittedName>
        <fullName evidence="7">Nuclease</fullName>
    </submittedName>
</protein>
<keyword evidence="2" id="KW-0255">Endonuclease</keyword>
<accession>A0A5D4UL84</accession>
<feature type="compositionally biased region" description="Low complexity" evidence="4">
    <location>
        <begin position="292"/>
        <end position="316"/>
    </location>
</feature>
<feature type="transmembrane region" description="Helical" evidence="5">
    <location>
        <begin position="50"/>
        <end position="71"/>
    </location>
</feature>
<feature type="compositionally biased region" description="Basic and acidic residues" evidence="4">
    <location>
        <begin position="282"/>
        <end position="291"/>
    </location>
</feature>
<dbReference type="InterPro" id="IPR008613">
    <property type="entry name" value="Excalibur_Ca-bd_domain"/>
</dbReference>
<feature type="compositionally biased region" description="Basic and acidic residues" evidence="4">
    <location>
        <begin position="341"/>
        <end position="354"/>
    </location>
</feature>
<evidence type="ECO:0000256" key="1">
    <source>
        <dbReference type="ARBA" id="ARBA00022722"/>
    </source>
</evidence>
<feature type="region of interest" description="Disordered" evidence="4">
    <location>
        <begin position="276"/>
        <end position="354"/>
    </location>
</feature>
<dbReference type="Pfam" id="PF00565">
    <property type="entry name" value="SNase"/>
    <property type="match status" value="1"/>
</dbReference>
<comment type="caution">
    <text evidence="7">The sequence shown here is derived from an EMBL/GenBank/DDBJ whole genome shotgun (WGS) entry which is preliminary data.</text>
</comment>
<keyword evidence="1" id="KW-0540">Nuclease</keyword>
<dbReference type="PANTHER" id="PTHR12302:SF3">
    <property type="entry name" value="SERINE_THREONINE-PROTEIN KINASE 31"/>
    <property type="match status" value="1"/>
</dbReference>
<keyword evidence="3" id="KW-0378">Hydrolase</keyword>
<name>A0A5D4UL84_9BACI</name>
<dbReference type="GO" id="GO:0004519">
    <property type="term" value="F:endonuclease activity"/>
    <property type="evidence" value="ECO:0007669"/>
    <property type="project" value="UniProtKB-KW"/>
</dbReference>
<evidence type="ECO:0000256" key="2">
    <source>
        <dbReference type="ARBA" id="ARBA00022759"/>
    </source>
</evidence>
<proteinExistence type="predicted"/>